<dbReference type="InterPro" id="IPR036812">
    <property type="entry name" value="NAD(P)_OxRdtase_dom_sf"/>
</dbReference>
<gene>
    <name evidence="3" type="ORF">GWI72_05115</name>
</gene>
<accession>A0A7X5F0S0</accession>
<organism evidence="3 4">
    <name type="scientific">Pannonibacter tanglangensis</name>
    <dbReference type="NCBI Taxonomy" id="2750084"/>
    <lineage>
        <taxon>Bacteria</taxon>
        <taxon>Pseudomonadati</taxon>
        <taxon>Pseudomonadota</taxon>
        <taxon>Alphaproteobacteria</taxon>
        <taxon>Hyphomicrobiales</taxon>
        <taxon>Stappiaceae</taxon>
        <taxon>Pannonibacter</taxon>
    </lineage>
</organism>
<dbReference type="RefSeq" id="WP_161708026.1">
    <property type="nucleotide sequence ID" value="NZ_JAABLQ010000001.1"/>
</dbReference>
<dbReference type="Pfam" id="PF00248">
    <property type="entry name" value="Aldo_ket_red"/>
    <property type="match status" value="1"/>
</dbReference>
<reference evidence="4" key="1">
    <citation type="submission" date="2020-01" db="EMBL/GenBank/DDBJ databases">
        <authorList>
            <person name="Fang Y."/>
            <person name="Sun R."/>
            <person name="Nie L."/>
            <person name="He J."/>
            <person name="Hao L."/>
            <person name="Wang L."/>
            <person name="Su S."/>
            <person name="Lv E."/>
            <person name="Zhang Z."/>
            <person name="Xie R."/>
            <person name="Liu H."/>
        </authorList>
    </citation>
    <scope>NUCLEOTIDE SEQUENCE [LARGE SCALE GENOMIC DNA]</scope>
    <source>
        <strain evidence="4">XCT-53</strain>
    </source>
</reference>
<dbReference type="Proteomes" id="UP000586722">
    <property type="component" value="Unassembled WGS sequence"/>
</dbReference>
<keyword evidence="1" id="KW-0560">Oxidoreductase</keyword>
<dbReference type="InterPro" id="IPR050523">
    <property type="entry name" value="AKR_Detox_Biosynth"/>
</dbReference>
<dbReference type="AlphaFoldDB" id="A0A7X5F0S0"/>
<evidence type="ECO:0000313" key="4">
    <source>
        <dbReference type="Proteomes" id="UP000586722"/>
    </source>
</evidence>
<protein>
    <submittedName>
        <fullName evidence="3">Aldo/keto reductase</fullName>
    </submittedName>
</protein>
<comment type="caution">
    <text evidence="3">The sequence shown here is derived from an EMBL/GenBank/DDBJ whole genome shotgun (WGS) entry which is preliminary data.</text>
</comment>
<evidence type="ECO:0000256" key="1">
    <source>
        <dbReference type="ARBA" id="ARBA00023002"/>
    </source>
</evidence>
<dbReference type="EMBL" id="JAABLQ010000001">
    <property type="protein sequence ID" value="NBN77646.1"/>
    <property type="molecule type" value="Genomic_DNA"/>
</dbReference>
<evidence type="ECO:0000313" key="3">
    <source>
        <dbReference type="EMBL" id="NBN77646.1"/>
    </source>
</evidence>
<proteinExistence type="predicted"/>
<feature type="domain" description="NADP-dependent oxidoreductase" evidence="2">
    <location>
        <begin position="15"/>
        <end position="308"/>
    </location>
</feature>
<sequence length="342" mass="37926">MDYIRFGATGLKTSRLCMGTMGIGSSAWKGWVLDADRSVPILKAALDAGITFYDMADWYSTGVNEEVVAGTLTKLTHRDNLVLATKAFYPMSADANDQGLSRKHLFRSIDRSLQRMGTDYVDLYIVHAFDPDTPIEETMCALNDIVRSGKARYIGASTMYAWQFAKMNAIAEKNGWTRFVNMQCQYSLLYREEEREMMPYCQSEGIAVTTFSPLARGYLVGGGSAARKEFDPYLDFFGDEIDREIAARVVNLAKERGLSPSQVAQAWVLATGNSTVPIFGADHPDQVRDAIAALSISFSAEERAYLEEPYRPRDMINDYNPVRRPRALGPATAATVPAAPKA</sequence>
<dbReference type="GO" id="GO:0016491">
    <property type="term" value="F:oxidoreductase activity"/>
    <property type="evidence" value="ECO:0007669"/>
    <property type="project" value="UniProtKB-KW"/>
</dbReference>
<dbReference type="Gene3D" id="3.20.20.100">
    <property type="entry name" value="NADP-dependent oxidoreductase domain"/>
    <property type="match status" value="1"/>
</dbReference>
<evidence type="ECO:0000259" key="2">
    <source>
        <dbReference type="Pfam" id="PF00248"/>
    </source>
</evidence>
<dbReference type="FunFam" id="3.20.20.100:FF:000004">
    <property type="entry name" value="Oxidoreductase, aldo/keto reductase"/>
    <property type="match status" value="1"/>
</dbReference>
<dbReference type="PANTHER" id="PTHR43364:SF4">
    <property type="entry name" value="NAD(P)-LINKED OXIDOREDUCTASE SUPERFAMILY PROTEIN"/>
    <property type="match status" value="1"/>
</dbReference>
<dbReference type="SUPFAM" id="SSF51430">
    <property type="entry name" value="NAD(P)-linked oxidoreductase"/>
    <property type="match status" value="1"/>
</dbReference>
<dbReference type="PANTHER" id="PTHR43364">
    <property type="entry name" value="NADH-SPECIFIC METHYLGLYOXAL REDUCTASE-RELATED"/>
    <property type="match status" value="1"/>
</dbReference>
<name>A0A7X5F0S0_9HYPH</name>
<keyword evidence="4" id="KW-1185">Reference proteome</keyword>
<dbReference type="CDD" id="cd19079">
    <property type="entry name" value="AKR_EcYajO-like"/>
    <property type="match status" value="1"/>
</dbReference>
<dbReference type="InterPro" id="IPR023210">
    <property type="entry name" value="NADP_OxRdtase_dom"/>
</dbReference>
<dbReference type="GO" id="GO:0005829">
    <property type="term" value="C:cytosol"/>
    <property type="evidence" value="ECO:0007669"/>
    <property type="project" value="TreeGrafter"/>
</dbReference>